<organism evidence="2 3">
    <name type="scientific">Evansella caseinilytica</name>
    <dbReference type="NCBI Taxonomy" id="1503961"/>
    <lineage>
        <taxon>Bacteria</taxon>
        <taxon>Bacillati</taxon>
        <taxon>Bacillota</taxon>
        <taxon>Bacilli</taxon>
        <taxon>Bacillales</taxon>
        <taxon>Bacillaceae</taxon>
        <taxon>Evansella</taxon>
    </lineage>
</organism>
<dbReference type="Gene3D" id="1.10.3210.10">
    <property type="entry name" value="Hypothetical protein af1432"/>
    <property type="match status" value="1"/>
</dbReference>
<name>A0A1H3KCL4_9BACI</name>
<gene>
    <name evidence="2" type="ORF">SAMN05421736_102112</name>
</gene>
<dbReference type="PANTHER" id="PTHR43155:SF2">
    <property type="entry name" value="CYCLIC DI-GMP PHOSPHODIESTERASE PA4108"/>
    <property type="match status" value="1"/>
</dbReference>
<dbReference type="InterPro" id="IPR003607">
    <property type="entry name" value="HD/PDEase_dom"/>
</dbReference>
<proteinExistence type="predicted"/>
<reference evidence="3" key="1">
    <citation type="submission" date="2016-10" db="EMBL/GenBank/DDBJ databases">
        <authorList>
            <person name="Varghese N."/>
            <person name="Submissions S."/>
        </authorList>
    </citation>
    <scope>NUCLEOTIDE SEQUENCE [LARGE SCALE GENOMIC DNA]</scope>
    <source>
        <strain evidence="3">SP</strain>
    </source>
</reference>
<dbReference type="EMBL" id="FNPI01000002">
    <property type="protein sequence ID" value="SDY49873.1"/>
    <property type="molecule type" value="Genomic_DNA"/>
</dbReference>
<dbReference type="OrthoDB" id="9759601at2"/>
<protein>
    <submittedName>
        <fullName evidence="2">HD domain-containing protein</fullName>
    </submittedName>
</protein>
<evidence type="ECO:0000313" key="2">
    <source>
        <dbReference type="EMBL" id="SDY49873.1"/>
    </source>
</evidence>
<evidence type="ECO:0000259" key="1">
    <source>
        <dbReference type="PROSITE" id="PS51832"/>
    </source>
</evidence>
<keyword evidence="3" id="KW-1185">Reference proteome</keyword>
<dbReference type="InterPro" id="IPR037522">
    <property type="entry name" value="HD_GYP_dom"/>
</dbReference>
<accession>A0A1H3KCL4</accession>
<dbReference type="CDD" id="cd00077">
    <property type="entry name" value="HDc"/>
    <property type="match status" value="1"/>
</dbReference>
<sequence>METIKINDDAENIIGKVLAEDVISEAGHFLLGKGMTITGWHVNILKNHEVGTVNVVKSEELPLTLQIKSVFKKKEEISDLYFENVKEVKQLFYQAATRKPPSFETFMKPFVPLLETVVRGNNIFLELHHLKGYDEYTFRHSINVGLLAATIGKILRYPTEASLLLGKIGFFHDIGKMKVSQQILNKREALTDKEYEEIKRHTIYGKEILAEIVGPDHIFCVGALYHHERLDGSGYPFEMKGDNIPLIAQIISVADTFDAISSDRVYQEKVAPFQALEELVKEVYKGRLNGNIVFPFVANIIHGYIGKTVVLSDGRSGQLLYIHAEEISRPLVRVEEEFIDMRKQRHLTIIDVSLE</sequence>
<dbReference type="Pfam" id="PF13487">
    <property type="entry name" value="HD_5"/>
    <property type="match status" value="1"/>
</dbReference>
<dbReference type="SMART" id="SM00471">
    <property type="entry name" value="HDc"/>
    <property type="match status" value="1"/>
</dbReference>
<dbReference type="SUPFAM" id="SSF109604">
    <property type="entry name" value="HD-domain/PDEase-like"/>
    <property type="match status" value="1"/>
</dbReference>
<evidence type="ECO:0000313" key="3">
    <source>
        <dbReference type="Proteomes" id="UP000198935"/>
    </source>
</evidence>
<dbReference type="PROSITE" id="PS51832">
    <property type="entry name" value="HD_GYP"/>
    <property type="match status" value="1"/>
</dbReference>
<dbReference type="AlphaFoldDB" id="A0A1H3KCL4"/>
<dbReference type="STRING" id="1503961.SAMN05421736_102112"/>
<dbReference type="PANTHER" id="PTHR43155">
    <property type="entry name" value="CYCLIC DI-GMP PHOSPHODIESTERASE PA4108-RELATED"/>
    <property type="match status" value="1"/>
</dbReference>
<dbReference type="Proteomes" id="UP000198935">
    <property type="component" value="Unassembled WGS sequence"/>
</dbReference>
<feature type="domain" description="HD-GYP" evidence="1">
    <location>
        <begin position="115"/>
        <end position="312"/>
    </location>
</feature>